<feature type="transmembrane region" description="Helical" evidence="8">
    <location>
        <begin position="167"/>
        <end position="188"/>
    </location>
</feature>
<evidence type="ECO:0000256" key="3">
    <source>
        <dbReference type="ARBA" id="ARBA00022475"/>
    </source>
</evidence>
<dbReference type="KEGG" id="clec:106671578"/>
<proteinExistence type="predicted"/>
<dbReference type="GO" id="GO:0022857">
    <property type="term" value="F:transmembrane transporter activity"/>
    <property type="evidence" value="ECO:0007669"/>
    <property type="project" value="InterPro"/>
</dbReference>
<feature type="transmembrane region" description="Helical" evidence="8">
    <location>
        <begin position="143"/>
        <end position="161"/>
    </location>
</feature>
<keyword evidence="4" id="KW-0762">Sugar transport</keyword>
<keyword evidence="2" id="KW-0813">Transport</keyword>
<keyword evidence="7 8" id="KW-0472">Membrane</keyword>
<dbReference type="PROSITE" id="PS00217">
    <property type="entry name" value="SUGAR_TRANSPORT_2"/>
    <property type="match status" value="1"/>
</dbReference>
<dbReference type="Gene3D" id="1.20.1250.20">
    <property type="entry name" value="MFS general substrate transporter like domains"/>
    <property type="match status" value="1"/>
</dbReference>
<dbReference type="InterPro" id="IPR005828">
    <property type="entry name" value="MFS_sugar_transport-like"/>
</dbReference>
<evidence type="ECO:0000256" key="1">
    <source>
        <dbReference type="ARBA" id="ARBA00004651"/>
    </source>
</evidence>
<dbReference type="PROSITE" id="PS00216">
    <property type="entry name" value="SUGAR_TRANSPORT_1"/>
    <property type="match status" value="2"/>
</dbReference>
<dbReference type="OMA" id="FSFMIAQ"/>
<feature type="transmembrane region" description="Helical" evidence="8">
    <location>
        <begin position="315"/>
        <end position="337"/>
    </location>
</feature>
<dbReference type="GO" id="GO:0005886">
    <property type="term" value="C:plasma membrane"/>
    <property type="evidence" value="ECO:0007669"/>
    <property type="project" value="UniProtKB-SubCell"/>
</dbReference>
<keyword evidence="6 8" id="KW-1133">Transmembrane helix</keyword>
<feature type="domain" description="Major facilitator superfamily (MFS) profile" evidence="9">
    <location>
        <begin position="1"/>
        <end position="439"/>
    </location>
</feature>
<feature type="transmembrane region" description="Helical" evidence="8">
    <location>
        <begin position="349"/>
        <end position="372"/>
    </location>
</feature>
<dbReference type="PANTHER" id="PTHR48021:SF1">
    <property type="entry name" value="GH07001P-RELATED"/>
    <property type="match status" value="1"/>
</dbReference>
<feature type="transmembrane region" description="Helical" evidence="8">
    <location>
        <begin position="54"/>
        <end position="72"/>
    </location>
</feature>
<feature type="transmembrane region" description="Helical" evidence="8">
    <location>
        <begin position="14"/>
        <end position="34"/>
    </location>
</feature>
<dbReference type="OrthoDB" id="6604526at2759"/>
<dbReference type="InterPro" id="IPR050549">
    <property type="entry name" value="MFS_Trehalose_Transporter"/>
</dbReference>
<evidence type="ECO:0000313" key="11">
    <source>
        <dbReference type="Proteomes" id="UP000494040"/>
    </source>
</evidence>
<keyword evidence="3" id="KW-1003">Cell membrane</keyword>
<evidence type="ECO:0000256" key="2">
    <source>
        <dbReference type="ARBA" id="ARBA00022448"/>
    </source>
</evidence>
<feature type="transmembrane region" description="Helical" evidence="8">
    <location>
        <begin position="249"/>
        <end position="269"/>
    </location>
</feature>
<dbReference type="InterPro" id="IPR036259">
    <property type="entry name" value="MFS_trans_sf"/>
</dbReference>
<dbReference type="InterPro" id="IPR003663">
    <property type="entry name" value="Sugar/inositol_transpt"/>
</dbReference>
<sequence length="466" mass="52151">MLLKFWKSPLFKQYYWSLTCNYLVFASAMCFAWVGPMTPYLLSCNHNYNISSDGISWLVSIIELGALVAPIPSGMLADRFGRKPVLLAIPVFFLLSWFVYLWCENTVLLMIGRVLQGIGLGVTFTIVPIYIAEIAEPNIRGRLTGHIQTLWYLGILISYVASLNLDLPYYSLLCIVVSIINIILLITIKETPYYFLMKSQDLKASDVMSRIRPLEKVNSDLKELKPAVEDEMKRKGFIQLFKTEKDRKALWIVLLVNAIRYLTGMPSMINYATDTFGTSPKLPMSKETLTILLGVLLTCVALMSAYLSDIVGRRSLLLISGTGCFISHFFLGLYFYIVEKDYSTLPHSLLFVGLIGFCVFSDIGLAPISQILQAEMFPSNTRGIGGGVASSFASVASFVNLITYEPVTRAFGVYMNYWIYATISLVGTVLINFSIKETAGKTLHQINLELNSNEIVSKKNGTETKP</sequence>
<evidence type="ECO:0000259" key="9">
    <source>
        <dbReference type="PROSITE" id="PS50850"/>
    </source>
</evidence>
<organism evidence="10 11">
    <name type="scientific">Cimex lectularius</name>
    <name type="common">Bed bug</name>
    <name type="synonym">Acanthia lectularia</name>
    <dbReference type="NCBI Taxonomy" id="79782"/>
    <lineage>
        <taxon>Eukaryota</taxon>
        <taxon>Metazoa</taxon>
        <taxon>Ecdysozoa</taxon>
        <taxon>Arthropoda</taxon>
        <taxon>Hexapoda</taxon>
        <taxon>Insecta</taxon>
        <taxon>Pterygota</taxon>
        <taxon>Neoptera</taxon>
        <taxon>Paraneoptera</taxon>
        <taxon>Hemiptera</taxon>
        <taxon>Heteroptera</taxon>
        <taxon>Panheteroptera</taxon>
        <taxon>Cimicomorpha</taxon>
        <taxon>Cimicidae</taxon>
        <taxon>Cimex</taxon>
    </lineage>
</organism>
<evidence type="ECO:0000256" key="5">
    <source>
        <dbReference type="ARBA" id="ARBA00022692"/>
    </source>
</evidence>
<evidence type="ECO:0000256" key="4">
    <source>
        <dbReference type="ARBA" id="ARBA00022597"/>
    </source>
</evidence>
<dbReference type="InterPro" id="IPR005829">
    <property type="entry name" value="Sugar_transporter_CS"/>
</dbReference>
<dbReference type="EnsemblMetazoa" id="XM_014402511.2">
    <property type="protein sequence ID" value="XP_014257997.1"/>
    <property type="gene ID" value="LOC106671578"/>
</dbReference>
<reference evidence="10" key="1">
    <citation type="submission" date="2022-01" db="UniProtKB">
        <authorList>
            <consortium name="EnsemblMetazoa"/>
        </authorList>
    </citation>
    <scope>IDENTIFICATION</scope>
</reference>
<accession>A0A8I6S7F1</accession>
<dbReference type="SUPFAM" id="SSF103473">
    <property type="entry name" value="MFS general substrate transporter"/>
    <property type="match status" value="1"/>
</dbReference>
<keyword evidence="11" id="KW-1185">Reference proteome</keyword>
<dbReference type="InterPro" id="IPR020846">
    <property type="entry name" value="MFS_dom"/>
</dbReference>
<dbReference type="GeneID" id="106671578"/>
<protein>
    <recommendedName>
        <fullName evidence="9">Major facilitator superfamily (MFS) profile domain-containing protein</fullName>
    </recommendedName>
</protein>
<dbReference type="PROSITE" id="PS50850">
    <property type="entry name" value="MFS"/>
    <property type="match status" value="1"/>
</dbReference>
<dbReference type="AlphaFoldDB" id="A0A8I6S7F1"/>
<evidence type="ECO:0000313" key="10">
    <source>
        <dbReference type="EnsemblMetazoa" id="XP_014257997.1"/>
    </source>
</evidence>
<feature type="transmembrane region" description="Helical" evidence="8">
    <location>
        <begin position="289"/>
        <end position="308"/>
    </location>
</feature>
<dbReference type="Pfam" id="PF00083">
    <property type="entry name" value="Sugar_tr"/>
    <property type="match status" value="1"/>
</dbReference>
<keyword evidence="5 8" id="KW-0812">Transmembrane</keyword>
<dbReference type="FunFam" id="1.20.1250.20:FF:000218">
    <property type="entry name" value="facilitated trehalose transporter Tret1"/>
    <property type="match status" value="1"/>
</dbReference>
<dbReference type="PRINTS" id="PR00171">
    <property type="entry name" value="SUGRTRNSPORT"/>
</dbReference>
<evidence type="ECO:0000256" key="7">
    <source>
        <dbReference type="ARBA" id="ARBA00023136"/>
    </source>
</evidence>
<feature type="transmembrane region" description="Helical" evidence="8">
    <location>
        <begin position="84"/>
        <end position="102"/>
    </location>
</feature>
<comment type="subcellular location">
    <subcellularLocation>
        <location evidence="1">Cell membrane</location>
        <topology evidence="1">Multi-pass membrane protein</topology>
    </subcellularLocation>
</comment>
<name>A0A8I6S7F1_CIMLE</name>
<evidence type="ECO:0000256" key="6">
    <source>
        <dbReference type="ARBA" id="ARBA00022989"/>
    </source>
</evidence>
<feature type="transmembrane region" description="Helical" evidence="8">
    <location>
        <begin position="415"/>
        <end position="435"/>
    </location>
</feature>
<evidence type="ECO:0000256" key="8">
    <source>
        <dbReference type="SAM" id="Phobius"/>
    </source>
</evidence>
<feature type="transmembrane region" description="Helical" evidence="8">
    <location>
        <begin position="384"/>
        <end position="403"/>
    </location>
</feature>
<dbReference type="PANTHER" id="PTHR48021">
    <property type="match status" value="1"/>
</dbReference>
<feature type="transmembrane region" description="Helical" evidence="8">
    <location>
        <begin position="108"/>
        <end position="131"/>
    </location>
</feature>
<dbReference type="Proteomes" id="UP000494040">
    <property type="component" value="Unassembled WGS sequence"/>
</dbReference>
<dbReference type="RefSeq" id="XP_014257997.1">
    <property type="nucleotide sequence ID" value="XM_014402511.2"/>
</dbReference>